<dbReference type="Proteomes" id="UP000076858">
    <property type="component" value="Unassembled WGS sequence"/>
</dbReference>
<dbReference type="EMBL" id="LRGB01002066">
    <property type="protein sequence ID" value="KZS09491.1"/>
    <property type="molecule type" value="Genomic_DNA"/>
</dbReference>
<accession>A0A164SCQ1</accession>
<evidence type="ECO:0000313" key="1">
    <source>
        <dbReference type="EMBL" id="KZS09491.1"/>
    </source>
</evidence>
<gene>
    <name evidence="1" type="ORF">APZ42_026319</name>
</gene>
<evidence type="ECO:0000313" key="2">
    <source>
        <dbReference type="Proteomes" id="UP000076858"/>
    </source>
</evidence>
<name>A0A164SCQ1_9CRUS</name>
<dbReference type="AlphaFoldDB" id="A0A164SCQ1"/>
<sequence length="42" mass="4832">MISKCVRLQVPVVSHWSACWIETSLSNEPNFGVFLLKIRGRE</sequence>
<comment type="caution">
    <text evidence="1">The sequence shown here is derived from an EMBL/GenBank/DDBJ whole genome shotgun (WGS) entry which is preliminary data.</text>
</comment>
<protein>
    <submittedName>
        <fullName evidence="1">Uncharacterized protein</fullName>
    </submittedName>
</protein>
<keyword evidence="2" id="KW-1185">Reference proteome</keyword>
<organism evidence="1 2">
    <name type="scientific">Daphnia magna</name>
    <dbReference type="NCBI Taxonomy" id="35525"/>
    <lineage>
        <taxon>Eukaryota</taxon>
        <taxon>Metazoa</taxon>
        <taxon>Ecdysozoa</taxon>
        <taxon>Arthropoda</taxon>
        <taxon>Crustacea</taxon>
        <taxon>Branchiopoda</taxon>
        <taxon>Diplostraca</taxon>
        <taxon>Cladocera</taxon>
        <taxon>Anomopoda</taxon>
        <taxon>Daphniidae</taxon>
        <taxon>Daphnia</taxon>
    </lineage>
</organism>
<reference evidence="1 2" key="1">
    <citation type="submission" date="2016-03" db="EMBL/GenBank/DDBJ databases">
        <title>EvidentialGene: Evidence-directed Construction of Genes on Genomes.</title>
        <authorList>
            <person name="Gilbert D.G."/>
            <person name="Choi J.-H."/>
            <person name="Mockaitis K."/>
            <person name="Colbourne J."/>
            <person name="Pfrender M."/>
        </authorList>
    </citation>
    <scope>NUCLEOTIDE SEQUENCE [LARGE SCALE GENOMIC DNA]</scope>
    <source>
        <strain evidence="1 2">Xinb3</strain>
        <tissue evidence="1">Complete organism</tissue>
    </source>
</reference>
<proteinExistence type="predicted"/>